<accession>A0A285CUE9</accession>
<gene>
    <name evidence="1" type="ORF">SAMN05877753_104243</name>
</gene>
<evidence type="ECO:0000313" key="2">
    <source>
        <dbReference type="Proteomes" id="UP000219546"/>
    </source>
</evidence>
<dbReference type="EMBL" id="OAOP01000004">
    <property type="protein sequence ID" value="SNX70678.1"/>
    <property type="molecule type" value="Genomic_DNA"/>
</dbReference>
<proteinExistence type="predicted"/>
<evidence type="ECO:0000313" key="1">
    <source>
        <dbReference type="EMBL" id="SNX70678.1"/>
    </source>
</evidence>
<name>A0A285CUE9_9BACI</name>
<dbReference type="InterPro" id="IPR017259">
    <property type="entry name" value="UCP037672"/>
</dbReference>
<protein>
    <submittedName>
        <fullName evidence="1">Uncharacterized protein</fullName>
    </submittedName>
</protein>
<dbReference type="Pfam" id="PF12650">
    <property type="entry name" value="DUF3784"/>
    <property type="match status" value="1"/>
</dbReference>
<dbReference type="RefSeq" id="WP_245855783.1">
    <property type="nucleotide sequence ID" value="NZ_JBEPMQ010000006.1"/>
</dbReference>
<sequence>MNQHFIVIGALLLVLAYLIGYKKQTWLLSSFNYKRVKDQKKISQFSRFL</sequence>
<reference evidence="1 2" key="1">
    <citation type="submission" date="2017-08" db="EMBL/GenBank/DDBJ databases">
        <authorList>
            <person name="de Groot N.N."/>
        </authorList>
    </citation>
    <scope>NUCLEOTIDE SEQUENCE [LARGE SCALE GENOMIC DNA]</scope>
    <source>
        <strain evidence="1 2">JC228</strain>
    </source>
</reference>
<dbReference type="AlphaFoldDB" id="A0A285CUE9"/>
<dbReference type="Proteomes" id="UP000219546">
    <property type="component" value="Unassembled WGS sequence"/>
</dbReference>
<keyword evidence="2" id="KW-1185">Reference proteome</keyword>
<organism evidence="1 2">
    <name type="scientific">Bacillus oleivorans</name>
    <dbReference type="NCBI Taxonomy" id="1448271"/>
    <lineage>
        <taxon>Bacteria</taxon>
        <taxon>Bacillati</taxon>
        <taxon>Bacillota</taxon>
        <taxon>Bacilli</taxon>
        <taxon>Bacillales</taxon>
        <taxon>Bacillaceae</taxon>
        <taxon>Bacillus</taxon>
    </lineage>
</organism>